<dbReference type="GO" id="GO:0002376">
    <property type="term" value="P:immune system process"/>
    <property type="evidence" value="ECO:0007669"/>
    <property type="project" value="UniProtKB-KW"/>
</dbReference>
<evidence type="ECO:0000313" key="4">
    <source>
        <dbReference type="Proteomes" id="UP000324091"/>
    </source>
</evidence>
<evidence type="ECO:0000256" key="1">
    <source>
        <dbReference type="ARBA" id="ARBA00022859"/>
    </source>
</evidence>
<dbReference type="Proteomes" id="UP000324091">
    <property type="component" value="Chromosome 16"/>
</dbReference>
<accession>A0A5C6NYI9</accession>
<reference evidence="3 4" key="1">
    <citation type="submission" date="2019-04" db="EMBL/GenBank/DDBJ databases">
        <title>Chromosome genome assembly for Takifugu flavidus.</title>
        <authorList>
            <person name="Xiao S."/>
        </authorList>
    </citation>
    <scope>NUCLEOTIDE SEQUENCE [LARGE SCALE GENOMIC DNA]</scope>
    <source>
        <strain evidence="3">HTHZ2018</strain>
        <tissue evidence="3">Muscle</tissue>
    </source>
</reference>
<keyword evidence="4" id="KW-1185">Reference proteome</keyword>
<gene>
    <name evidence="3" type="ORF">D4764_16G0010610</name>
</gene>
<dbReference type="GO" id="GO:0005886">
    <property type="term" value="C:plasma membrane"/>
    <property type="evidence" value="ECO:0007669"/>
    <property type="project" value="TreeGrafter"/>
</dbReference>
<evidence type="ECO:0000313" key="3">
    <source>
        <dbReference type="EMBL" id="TWW72564.1"/>
    </source>
</evidence>
<evidence type="ECO:0000259" key="2">
    <source>
        <dbReference type="PROSITE" id="PS50835"/>
    </source>
</evidence>
<dbReference type="AlphaFoldDB" id="A0A5C6NYI9"/>
<dbReference type="InterPro" id="IPR050413">
    <property type="entry name" value="TCR_beta_variable"/>
</dbReference>
<protein>
    <recommendedName>
        <fullName evidence="2">Ig-like domain-containing protein</fullName>
    </recommendedName>
</protein>
<dbReference type="InterPro" id="IPR007110">
    <property type="entry name" value="Ig-like_dom"/>
</dbReference>
<feature type="domain" description="Ig-like" evidence="2">
    <location>
        <begin position="62"/>
        <end position="163"/>
    </location>
</feature>
<comment type="caution">
    <text evidence="3">The sequence shown here is derived from an EMBL/GenBank/DDBJ whole genome shotgun (WGS) entry which is preliminary data.</text>
</comment>
<dbReference type="SUPFAM" id="SSF48726">
    <property type="entry name" value="Immunoglobulin"/>
    <property type="match status" value="1"/>
</dbReference>
<organism evidence="3 4">
    <name type="scientific">Takifugu flavidus</name>
    <name type="common">sansaifugu</name>
    <dbReference type="NCBI Taxonomy" id="433684"/>
    <lineage>
        <taxon>Eukaryota</taxon>
        <taxon>Metazoa</taxon>
        <taxon>Chordata</taxon>
        <taxon>Craniata</taxon>
        <taxon>Vertebrata</taxon>
        <taxon>Euteleostomi</taxon>
        <taxon>Actinopterygii</taxon>
        <taxon>Neopterygii</taxon>
        <taxon>Teleostei</taxon>
        <taxon>Neoteleostei</taxon>
        <taxon>Acanthomorphata</taxon>
        <taxon>Eupercaria</taxon>
        <taxon>Tetraodontiformes</taxon>
        <taxon>Tetradontoidea</taxon>
        <taxon>Tetraodontidae</taxon>
        <taxon>Takifugu</taxon>
    </lineage>
</organism>
<keyword evidence="1" id="KW-0391">Immunity</keyword>
<dbReference type="InterPro" id="IPR013783">
    <property type="entry name" value="Ig-like_fold"/>
</dbReference>
<proteinExistence type="predicted"/>
<dbReference type="EMBL" id="RHFK02000008">
    <property type="protein sequence ID" value="TWW72564.1"/>
    <property type="molecule type" value="Genomic_DNA"/>
</dbReference>
<dbReference type="PANTHER" id="PTHR23268">
    <property type="entry name" value="T-CELL RECEPTOR BETA CHAIN"/>
    <property type="match status" value="1"/>
</dbReference>
<dbReference type="InterPro" id="IPR036179">
    <property type="entry name" value="Ig-like_dom_sf"/>
</dbReference>
<dbReference type="Gene3D" id="2.60.40.10">
    <property type="entry name" value="Immunoglobulins"/>
    <property type="match status" value="1"/>
</dbReference>
<dbReference type="PROSITE" id="PS50835">
    <property type="entry name" value="IG_LIKE"/>
    <property type="match status" value="1"/>
</dbReference>
<dbReference type="GO" id="GO:0007166">
    <property type="term" value="P:cell surface receptor signaling pathway"/>
    <property type="evidence" value="ECO:0007669"/>
    <property type="project" value="TreeGrafter"/>
</dbReference>
<dbReference type="PANTHER" id="PTHR23268:SF102">
    <property type="entry name" value="IMMUNOGLOBULIN V-SET DOMAIN-CONTAINING PROTEIN"/>
    <property type="match status" value="1"/>
</dbReference>
<name>A0A5C6NYI9_9TELE</name>
<sequence length="163" mass="18262">MPSLFTDVYLLTSVSSLHPGHVTEGVSTNQHTNVSSGSCRLKRFRMSRLLLFCCFTCVCLGVDVRQSVSDLLTKPGDKVQIFCSHDKTDYRVMLWYQRSPADTAMKLVGYLNYQAVTMEEEYKQNFNLSGDLSGTKAKNGSLMIHITGREEGAVYYCGAREAH</sequence>